<evidence type="ECO:0000313" key="2">
    <source>
        <dbReference type="EMBL" id="KAF2068368.1"/>
    </source>
</evidence>
<protein>
    <recommendedName>
        <fullName evidence="4">FNIP repeat-containing protein</fullName>
    </recommendedName>
</protein>
<dbReference type="PANTHER" id="PTHR32134:SF92">
    <property type="entry name" value="FNIP REPEAT-CONTAINING PROTEIN"/>
    <property type="match status" value="1"/>
</dbReference>
<gene>
    <name evidence="2" type="ORF">CYY_010305</name>
</gene>
<dbReference type="Proteomes" id="UP000695562">
    <property type="component" value="Unassembled WGS sequence"/>
</dbReference>
<dbReference type="Pfam" id="PF05725">
    <property type="entry name" value="FNIP"/>
    <property type="match status" value="1"/>
</dbReference>
<dbReference type="PANTHER" id="PTHR32134">
    <property type="entry name" value="FNIP REPEAT-CONTAINING PROTEIN"/>
    <property type="match status" value="1"/>
</dbReference>
<evidence type="ECO:0000313" key="3">
    <source>
        <dbReference type="Proteomes" id="UP000695562"/>
    </source>
</evidence>
<name>A0A8J4UTY5_9MYCE</name>
<reference evidence="2" key="1">
    <citation type="submission" date="2020-01" db="EMBL/GenBank/DDBJ databases">
        <title>Development of genomics and gene disruption for Polysphondylium violaceum indicates a role for the polyketide synthase stlB in stalk morphogenesis.</title>
        <authorList>
            <person name="Narita B."/>
            <person name="Kawabe Y."/>
            <person name="Kin K."/>
            <person name="Saito T."/>
            <person name="Gibbs R."/>
            <person name="Kuspa A."/>
            <person name="Muzny D."/>
            <person name="Queller D."/>
            <person name="Richards S."/>
            <person name="Strassman J."/>
            <person name="Sucgang R."/>
            <person name="Worley K."/>
            <person name="Schaap P."/>
        </authorList>
    </citation>
    <scope>NUCLEOTIDE SEQUENCE</scope>
    <source>
        <strain evidence="2">QSvi11</strain>
    </source>
</reference>
<proteinExistence type="predicted"/>
<evidence type="ECO:0000256" key="1">
    <source>
        <dbReference type="ARBA" id="ARBA00022737"/>
    </source>
</evidence>
<dbReference type="InterPro" id="IPR051251">
    <property type="entry name" value="STK_FNIP-Repeat"/>
</dbReference>
<accession>A0A8J4UTY5</accession>
<organism evidence="2 3">
    <name type="scientific">Polysphondylium violaceum</name>
    <dbReference type="NCBI Taxonomy" id="133409"/>
    <lineage>
        <taxon>Eukaryota</taxon>
        <taxon>Amoebozoa</taxon>
        <taxon>Evosea</taxon>
        <taxon>Eumycetozoa</taxon>
        <taxon>Dictyostelia</taxon>
        <taxon>Dictyosteliales</taxon>
        <taxon>Dictyosteliaceae</taxon>
        <taxon>Polysphondylium</taxon>
    </lineage>
</organism>
<keyword evidence="1" id="KW-0677">Repeat</keyword>
<sequence length="514" mass="58711">MNNNQLFFSIFRNISLKRIICSLIVKDITIDAHPDYLDDNHQYLQNLICGQEYKLQINASITNESIQQFKLCKHRDLYTSINFSSSLPKEIHFDIVANYLPKYIQIISNINEHVLHQKQLRDIPTLTNLSCHPLVDKLKPNTLPINLEFFTVSLNNGSIEKDVLPQNMKSISIRDQCHKNKDTYLNSVFPHKMDAHLGVIVDYDNPLEYHRTNVNITSVYIEYLRYEPLSANLFPPTVKKICLMNFSSSELQIGCIPQCATNLLIGTLGGELRIGVLSTHKFLTSLDIMTYNGPLLPGVFPKSLTTLCLSSYDIQLQPKVIPQSIKELYLTSYSHNFDNNVLPMHSTVFDELCLYGSPILKKGSLPNCIKTLRIRADNVQSSDIYPASLNKLCLVDCNKENLKIVLKSLPHSIVCLEINFDDTAINHLPPLPLSITNLKLNCFNEFKIDSLEFLPPKLQKLTLNLNFNSSIFIPPKTLPLSLEVIMITSQKNIQFKPPPTVRTYINNRYYQKIN</sequence>
<keyword evidence="3" id="KW-1185">Reference proteome</keyword>
<dbReference type="EMBL" id="AJWJ01001029">
    <property type="protein sequence ID" value="KAF2068368.1"/>
    <property type="molecule type" value="Genomic_DNA"/>
</dbReference>
<comment type="caution">
    <text evidence="2">The sequence shown here is derived from an EMBL/GenBank/DDBJ whole genome shotgun (WGS) entry which is preliminary data.</text>
</comment>
<evidence type="ECO:0008006" key="4">
    <source>
        <dbReference type="Google" id="ProtNLM"/>
    </source>
</evidence>
<dbReference type="OrthoDB" id="1415503at2759"/>
<dbReference type="InterPro" id="IPR008615">
    <property type="entry name" value="FNIP"/>
</dbReference>
<dbReference type="AlphaFoldDB" id="A0A8J4UTY5"/>